<proteinExistence type="predicted"/>
<name>A0A6J6TIF5_9ZZZZ</name>
<dbReference type="EMBL" id="CAEZYQ010000012">
    <property type="protein sequence ID" value="CAB4746563.1"/>
    <property type="molecule type" value="Genomic_DNA"/>
</dbReference>
<gene>
    <name evidence="1" type="ORF">UFOPK2761_01698</name>
</gene>
<dbReference type="Pfam" id="PF09957">
    <property type="entry name" value="VapB_antitoxin"/>
    <property type="match status" value="1"/>
</dbReference>
<evidence type="ECO:0000313" key="1">
    <source>
        <dbReference type="EMBL" id="CAB4746563.1"/>
    </source>
</evidence>
<sequence>MRTTVNIDDHLLEQARQVALTTRRSLGDVVDDALRLLLNAPAQEQERVDLPTYGGSGLLPGVDLEDKAALAALLDEERDARAAG</sequence>
<reference evidence="1" key="1">
    <citation type="submission" date="2020-05" db="EMBL/GenBank/DDBJ databases">
        <authorList>
            <person name="Chiriac C."/>
            <person name="Salcher M."/>
            <person name="Ghai R."/>
            <person name="Kavagutti S V."/>
        </authorList>
    </citation>
    <scope>NUCLEOTIDE SEQUENCE</scope>
</reference>
<accession>A0A6J6TIF5</accession>
<dbReference type="InterPro" id="IPR019239">
    <property type="entry name" value="VapB_antitoxin"/>
</dbReference>
<dbReference type="AlphaFoldDB" id="A0A6J6TIF5"/>
<protein>
    <submittedName>
        <fullName evidence="1">Unannotated protein</fullName>
    </submittedName>
</protein>
<organism evidence="1">
    <name type="scientific">freshwater metagenome</name>
    <dbReference type="NCBI Taxonomy" id="449393"/>
    <lineage>
        <taxon>unclassified sequences</taxon>
        <taxon>metagenomes</taxon>
        <taxon>ecological metagenomes</taxon>
    </lineage>
</organism>